<accession>A0ABR1BBR3</accession>
<comment type="caution">
    <text evidence="1">The sequence shown here is derived from an EMBL/GenBank/DDBJ whole genome shotgun (WGS) entry which is preliminary data.</text>
</comment>
<evidence type="ECO:0000313" key="2">
    <source>
        <dbReference type="Proteomes" id="UP001359485"/>
    </source>
</evidence>
<keyword evidence="2" id="KW-1185">Reference proteome</keyword>
<dbReference type="Proteomes" id="UP001359485">
    <property type="component" value="Unassembled WGS sequence"/>
</dbReference>
<sequence>MKPQNTEIKGKCCRCRTQGEHSVVSEAPTELMLPEEFKKTSNVGSRLPSKYGKLKEIKFLKYLNVAIHCEDPQENNLITGNVGDRETYGKRHESDSVHVPVRKVTSGRKRWMAANVPEG</sequence>
<protein>
    <submittedName>
        <fullName evidence="1">Uncharacterized protein</fullName>
    </submittedName>
</protein>
<name>A0ABR1BBR3_POLSC</name>
<gene>
    <name evidence="1" type="ORF">RUM44_012584</name>
</gene>
<organism evidence="1 2">
    <name type="scientific">Polyplax serrata</name>
    <name type="common">Common mouse louse</name>
    <dbReference type="NCBI Taxonomy" id="468196"/>
    <lineage>
        <taxon>Eukaryota</taxon>
        <taxon>Metazoa</taxon>
        <taxon>Ecdysozoa</taxon>
        <taxon>Arthropoda</taxon>
        <taxon>Hexapoda</taxon>
        <taxon>Insecta</taxon>
        <taxon>Pterygota</taxon>
        <taxon>Neoptera</taxon>
        <taxon>Paraneoptera</taxon>
        <taxon>Psocodea</taxon>
        <taxon>Troctomorpha</taxon>
        <taxon>Phthiraptera</taxon>
        <taxon>Anoplura</taxon>
        <taxon>Polyplacidae</taxon>
        <taxon>Polyplax</taxon>
    </lineage>
</organism>
<dbReference type="EMBL" id="JAWJWF010000001">
    <property type="protein sequence ID" value="KAK6640886.1"/>
    <property type="molecule type" value="Genomic_DNA"/>
</dbReference>
<reference evidence="1 2" key="1">
    <citation type="submission" date="2023-09" db="EMBL/GenBank/DDBJ databases">
        <title>Genomes of two closely related lineages of the louse Polyplax serrata with different host specificities.</title>
        <authorList>
            <person name="Martinu J."/>
            <person name="Tarabai H."/>
            <person name="Stefka J."/>
            <person name="Hypsa V."/>
        </authorList>
    </citation>
    <scope>NUCLEOTIDE SEQUENCE [LARGE SCALE GENOMIC DNA]</scope>
    <source>
        <strain evidence="1">98ZLc_SE</strain>
    </source>
</reference>
<evidence type="ECO:0000313" key="1">
    <source>
        <dbReference type="EMBL" id="KAK6640886.1"/>
    </source>
</evidence>
<proteinExistence type="predicted"/>